<evidence type="ECO:0000313" key="1">
    <source>
        <dbReference type="EMBL" id="CAB4121294.1"/>
    </source>
</evidence>
<organism evidence="1">
    <name type="scientific">uncultured Caudovirales phage</name>
    <dbReference type="NCBI Taxonomy" id="2100421"/>
    <lineage>
        <taxon>Viruses</taxon>
        <taxon>Duplodnaviria</taxon>
        <taxon>Heunggongvirae</taxon>
        <taxon>Uroviricota</taxon>
        <taxon>Caudoviricetes</taxon>
        <taxon>Peduoviridae</taxon>
        <taxon>Maltschvirus</taxon>
        <taxon>Maltschvirus maltsch</taxon>
    </lineage>
</organism>
<sequence>MYRQMYHGTLATAGPWQALVTFQQFIVLADKEGVVDMTPESIARETTIPIEIIRLGITALE</sequence>
<reference evidence="1" key="1">
    <citation type="submission" date="2020-04" db="EMBL/GenBank/DDBJ databases">
        <authorList>
            <person name="Chiriac C."/>
            <person name="Salcher M."/>
            <person name="Ghai R."/>
            <person name="Kavagutti S V."/>
        </authorList>
    </citation>
    <scope>NUCLEOTIDE SEQUENCE</scope>
</reference>
<accession>A0A6J5KH14</accession>
<name>A0A6J5KH14_9CAUD</name>
<protein>
    <submittedName>
        <fullName evidence="1">Uncharacterized protein</fullName>
    </submittedName>
</protein>
<feature type="non-terminal residue" evidence="1">
    <location>
        <position position="61"/>
    </location>
</feature>
<gene>
    <name evidence="1" type="ORF">UFOVP8_65</name>
</gene>
<proteinExistence type="predicted"/>
<dbReference type="EMBL" id="LR796144">
    <property type="protein sequence ID" value="CAB4121294.1"/>
    <property type="molecule type" value="Genomic_DNA"/>
</dbReference>